<evidence type="ECO:0000313" key="2">
    <source>
        <dbReference type="Proteomes" id="UP001555786"/>
    </source>
</evidence>
<gene>
    <name evidence="1" type="ORF">ABXS05_21190</name>
</gene>
<dbReference type="EMBL" id="JBFNQD010000007">
    <property type="protein sequence ID" value="MEW9308084.1"/>
    <property type="molecule type" value="Genomic_DNA"/>
</dbReference>
<proteinExistence type="predicted"/>
<evidence type="ECO:0000313" key="1">
    <source>
        <dbReference type="EMBL" id="MEW9308084.1"/>
    </source>
</evidence>
<dbReference type="RefSeq" id="WP_367625296.1">
    <property type="nucleotide sequence ID" value="NZ_JBFNQD010000007.1"/>
</dbReference>
<dbReference type="Proteomes" id="UP001555786">
    <property type="component" value="Unassembled WGS sequence"/>
</dbReference>
<accession>A0ABV3PR32</accession>
<keyword evidence="2" id="KW-1185">Reference proteome</keyword>
<sequence>MQGLSIPLPSPENGWFDISQAVTQAGALAMLQADCDVAALFRARKPLPAGARARLFSFDGKARGKTAEFALEDWFLLVDQFPDDSWIVAGARCPVGHDNARHLAADGTLIGRFCLGDGIQHLQCDTDGGIWCGYFDEGVYGNLGWGNAGGPEPIGAPGLRRFDCQGRPSWSYSWEGTGSVIDDCYALNVSGNQVWAYYYSDFPIMRIDETRQCRQWQTPIHGAGAVAVDGSLAMLVGGYGKATDLVLLRLGTDGAEVLTEEIAGIAFDRENAPSLFQARHDTMHVVQAGQWRRFSVAQAAEAAGIVP</sequence>
<comment type="caution">
    <text evidence="1">The sequence shown here is derived from an EMBL/GenBank/DDBJ whole genome shotgun (WGS) entry which is preliminary data.</text>
</comment>
<organism evidence="1 2">
    <name type="scientific">Labrys neptuniae</name>
    <dbReference type="NCBI Taxonomy" id="376174"/>
    <lineage>
        <taxon>Bacteria</taxon>
        <taxon>Pseudomonadati</taxon>
        <taxon>Pseudomonadota</taxon>
        <taxon>Alphaproteobacteria</taxon>
        <taxon>Hyphomicrobiales</taxon>
        <taxon>Xanthobacteraceae</taxon>
        <taxon>Labrys</taxon>
    </lineage>
</organism>
<reference evidence="1 2" key="1">
    <citation type="submission" date="2024-07" db="EMBL/GenBank/DDBJ databases">
        <title>Description of Labrys sedimenti sp. nov., isolated from a diclofenac-degrading enrichment culture.</title>
        <authorList>
            <person name="Tancsics A."/>
            <person name="Csepanyi A."/>
        </authorList>
    </citation>
    <scope>NUCLEOTIDE SEQUENCE [LARGE SCALE GENOMIC DNA]</scope>
    <source>
        <strain evidence="1 2">LMG 23578</strain>
    </source>
</reference>
<protein>
    <submittedName>
        <fullName evidence="1">Uncharacterized protein</fullName>
    </submittedName>
</protein>
<name>A0ABV3PR32_9HYPH</name>